<feature type="compositionally biased region" description="Basic and acidic residues" evidence="3">
    <location>
        <begin position="761"/>
        <end position="774"/>
    </location>
</feature>
<feature type="coiled-coil region" evidence="2">
    <location>
        <begin position="19"/>
        <end position="46"/>
    </location>
</feature>
<evidence type="ECO:0000256" key="1">
    <source>
        <dbReference type="ARBA" id="ARBA00022884"/>
    </source>
</evidence>
<feature type="compositionally biased region" description="Basic and acidic residues" evidence="3">
    <location>
        <begin position="706"/>
        <end position="720"/>
    </location>
</feature>
<reference evidence="5 6" key="1">
    <citation type="journal article" date="2016" name="Nat. Commun.">
        <title>Ectomycorrhizal ecology is imprinted in the genome of the dominant symbiotic fungus Cenococcum geophilum.</title>
        <authorList>
            <consortium name="DOE Joint Genome Institute"/>
            <person name="Peter M."/>
            <person name="Kohler A."/>
            <person name="Ohm R.A."/>
            <person name="Kuo A."/>
            <person name="Krutzmann J."/>
            <person name="Morin E."/>
            <person name="Arend M."/>
            <person name="Barry K.W."/>
            <person name="Binder M."/>
            <person name="Choi C."/>
            <person name="Clum A."/>
            <person name="Copeland A."/>
            <person name="Grisel N."/>
            <person name="Haridas S."/>
            <person name="Kipfer T."/>
            <person name="LaButti K."/>
            <person name="Lindquist E."/>
            <person name="Lipzen A."/>
            <person name="Maire R."/>
            <person name="Meier B."/>
            <person name="Mihaltcheva S."/>
            <person name="Molinier V."/>
            <person name="Murat C."/>
            <person name="Poggeler S."/>
            <person name="Quandt C.A."/>
            <person name="Sperisen C."/>
            <person name="Tritt A."/>
            <person name="Tisserant E."/>
            <person name="Crous P.W."/>
            <person name="Henrissat B."/>
            <person name="Nehls U."/>
            <person name="Egli S."/>
            <person name="Spatafora J.W."/>
            <person name="Grigoriev I.V."/>
            <person name="Martin F.M."/>
        </authorList>
    </citation>
    <scope>NUCLEOTIDE SEQUENCE [LARGE SCALE GENOMIC DNA]</scope>
    <source>
        <strain evidence="5 6">CBS 459.81</strain>
    </source>
</reference>
<dbReference type="InterPro" id="IPR000061">
    <property type="entry name" value="Surp"/>
</dbReference>
<evidence type="ECO:0000259" key="4">
    <source>
        <dbReference type="PROSITE" id="PS51391"/>
    </source>
</evidence>
<dbReference type="PROSITE" id="PS51391">
    <property type="entry name" value="CID"/>
    <property type="match status" value="1"/>
</dbReference>
<dbReference type="PANTHER" id="PTHR23140">
    <property type="entry name" value="RNA PROCESSING PROTEIN LD23810P"/>
    <property type="match status" value="1"/>
</dbReference>
<evidence type="ECO:0000256" key="2">
    <source>
        <dbReference type="SAM" id="Coils"/>
    </source>
</evidence>
<dbReference type="AlphaFoldDB" id="A0A8E2E3R3"/>
<dbReference type="InterPro" id="IPR006569">
    <property type="entry name" value="CID_dom"/>
</dbReference>
<gene>
    <name evidence="5" type="ORF">K432DRAFT_335284</name>
</gene>
<feature type="region of interest" description="Disordered" evidence="3">
    <location>
        <begin position="706"/>
        <end position="812"/>
    </location>
</feature>
<feature type="compositionally biased region" description="Gly residues" evidence="3">
    <location>
        <begin position="70"/>
        <end position="83"/>
    </location>
</feature>
<evidence type="ECO:0000256" key="3">
    <source>
        <dbReference type="SAM" id="MobiDB-lite"/>
    </source>
</evidence>
<keyword evidence="2" id="KW-0175">Coiled coil</keyword>
<evidence type="ECO:0000313" key="5">
    <source>
        <dbReference type="EMBL" id="OCK76661.1"/>
    </source>
</evidence>
<feature type="region of interest" description="Disordered" evidence="3">
    <location>
        <begin position="147"/>
        <end position="178"/>
    </location>
</feature>
<dbReference type="InterPro" id="IPR035967">
    <property type="entry name" value="SWAP/Surp_sf"/>
</dbReference>
<protein>
    <recommendedName>
        <fullName evidence="4">CID domain-containing protein</fullName>
    </recommendedName>
</protein>
<feature type="region of interest" description="Disordered" evidence="3">
    <location>
        <begin position="445"/>
        <end position="470"/>
    </location>
</feature>
<evidence type="ECO:0000313" key="6">
    <source>
        <dbReference type="Proteomes" id="UP000250266"/>
    </source>
</evidence>
<keyword evidence="6" id="KW-1185">Reference proteome</keyword>
<dbReference type="InterPro" id="IPR051485">
    <property type="entry name" value="SR-CTD_assoc_factor"/>
</dbReference>
<name>A0A8E2E3R3_9PEZI</name>
<dbReference type="OrthoDB" id="377209at2759"/>
<keyword evidence="1" id="KW-0694">RNA-binding</keyword>
<dbReference type="GO" id="GO:0005634">
    <property type="term" value="C:nucleus"/>
    <property type="evidence" value="ECO:0007669"/>
    <property type="project" value="TreeGrafter"/>
</dbReference>
<dbReference type="Gene3D" id="1.10.10.790">
    <property type="entry name" value="Surp module"/>
    <property type="match status" value="1"/>
</dbReference>
<dbReference type="SUPFAM" id="SSF109905">
    <property type="entry name" value="Surp module (SWAP domain)"/>
    <property type="match status" value="1"/>
</dbReference>
<feature type="region of interest" description="Disordered" evidence="3">
    <location>
        <begin position="53"/>
        <end position="128"/>
    </location>
</feature>
<feature type="domain" description="CID" evidence="4">
    <location>
        <begin position="482"/>
        <end position="666"/>
    </location>
</feature>
<dbReference type="Proteomes" id="UP000250266">
    <property type="component" value="Unassembled WGS sequence"/>
</dbReference>
<dbReference type="Gene3D" id="1.25.40.90">
    <property type="match status" value="1"/>
</dbReference>
<dbReference type="Pfam" id="PF01805">
    <property type="entry name" value="Surp"/>
    <property type="match status" value="1"/>
</dbReference>
<dbReference type="PANTHER" id="PTHR23140:SF0">
    <property type="entry name" value="U2 SNRNP-ASSOCIATED SURP MOTIF-CONTAINING PROTEIN"/>
    <property type="match status" value="1"/>
</dbReference>
<organism evidence="5 6">
    <name type="scientific">Lepidopterella palustris CBS 459.81</name>
    <dbReference type="NCBI Taxonomy" id="1314670"/>
    <lineage>
        <taxon>Eukaryota</taxon>
        <taxon>Fungi</taxon>
        <taxon>Dikarya</taxon>
        <taxon>Ascomycota</taxon>
        <taxon>Pezizomycotina</taxon>
        <taxon>Dothideomycetes</taxon>
        <taxon>Pleosporomycetidae</taxon>
        <taxon>Mytilinidiales</taxon>
        <taxon>Argynnaceae</taxon>
        <taxon>Lepidopterella</taxon>
    </lineage>
</organism>
<dbReference type="GO" id="GO:0006396">
    <property type="term" value="P:RNA processing"/>
    <property type="evidence" value="ECO:0007669"/>
    <property type="project" value="InterPro"/>
</dbReference>
<dbReference type="InterPro" id="IPR008942">
    <property type="entry name" value="ENTH_VHS"/>
</dbReference>
<feature type="compositionally biased region" description="Basic and acidic residues" evidence="3">
    <location>
        <begin position="156"/>
        <end position="168"/>
    </location>
</feature>
<feature type="compositionally biased region" description="Acidic residues" evidence="3">
    <location>
        <begin position="732"/>
        <end position="741"/>
    </location>
</feature>
<dbReference type="GO" id="GO:0003723">
    <property type="term" value="F:RNA binding"/>
    <property type="evidence" value="ECO:0007669"/>
    <property type="project" value="UniProtKB-KW"/>
</dbReference>
<proteinExistence type="predicted"/>
<feature type="coiled-coil region" evidence="2">
    <location>
        <begin position="667"/>
        <end position="704"/>
    </location>
</feature>
<accession>A0A8E2E3R3</accession>
<sequence length="812" mass="89278">MSQKIREFTDISNKLTAPTKKSLFERQKAEAEAKRLREEAETAAVLESFVKSFEGDEDEAPEAKIPGRPGDNGFGLRGGLGGPGGPPKRHFTGSMRNAGPGTLGPPPISLSRKRAFDGSQPQARDRDQGIFGYENSAAGRIDAATEFQASDDEEHMEASSKAEERDAPKPTLHLSSIPPGTSVPVIKSLLPSNLTVTGVQILPQAAPSSSERKSMSVIVVLEKGTPASDIDAAVSSLQKRYLGCGFYLSISRHLNSTALGSLTQLPGLRDPGSSTLPFGARSVPIAPTQSLSRVGPPGSYRGGFAPPQSYDIGGHGQYGRPPPAPVQVSVVPPSDLKQLRLIHMTIENVVRHGAEFEALLMSRPEVQKDEKWAWIWDSSTTGGVWYRWRLWEILSGLSREQGARKRLKDEPQFIFDESAPWVAPEEWPRFEFSTKLEDFVSDSDYISSEDEDSDNEGRRHHHHTKAPPEGGVLELGIEKAYLNPLGKAKLTWLLTALPTTSSKLRKSDVAAISYFAISHASHGIDEVVDMLISNVEKPFAIKKSNPIKGLEEEKDLEKRAQDEKQEKDELVASKLIGLYLISDILSTSSTSGVSGAWRYRQLFEAALKQRKVFDKLGRLDRDLQLGRISTHRWQSAVKYVLELWESWSAFSQEGMAQVRHIFFNPPLTEAEEAVVKAAEEAAKAAELEAKKKARREEVRKMKIKKLEARAKKASSSKDKPQTAQSEASGNPMDEDLGEIVEDGNLNGELIEEDVGGITTEKGPESDLVDDKAVESRVPSSDIPAQTQYETAAARARRQRPRAEDMFADSDDD</sequence>
<dbReference type="EMBL" id="KV745191">
    <property type="protein sequence ID" value="OCK76661.1"/>
    <property type="molecule type" value="Genomic_DNA"/>
</dbReference>